<dbReference type="AlphaFoldDB" id="A0AAU7Q625"/>
<name>A0AAU7Q625_9GAMM</name>
<organism evidence="1">
    <name type="scientific">Acerihabitans sp. KWT182</name>
    <dbReference type="NCBI Taxonomy" id="3157919"/>
    <lineage>
        <taxon>Bacteria</taxon>
        <taxon>Pseudomonadati</taxon>
        <taxon>Pseudomonadota</taxon>
        <taxon>Gammaproteobacteria</taxon>
        <taxon>Enterobacterales</taxon>
        <taxon>Pectobacteriaceae</taxon>
        <taxon>Acerihabitans</taxon>
    </lineage>
</organism>
<dbReference type="EMBL" id="CP157947">
    <property type="protein sequence ID" value="XBS68587.1"/>
    <property type="molecule type" value="Genomic_DNA"/>
</dbReference>
<protein>
    <recommendedName>
        <fullName evidence="2">NAD(P)-dependent oxidoreductase</fullName>
    </recommendedName>
</protein>
<proteinExistence type="predicted"/>
<gene>
    <name evidence="1" type="ORF">ABK905_18260</name>
</gene>
<reference evidence="1" key="1">
    <citation type="submission" date="2024-06" db="EMBL/GenBank/DDBJ databases">
        <authorList>
            <person name="Coelho C."/>
            <person name="Bento M."/>
            <person name="Garcia E."/>
            <person name="Camelo A."/>
            <person name="Brandao I."/>
            <person name="Espirito Santo C."/>
            <person name="Trovao J."/>
            <person name="Verissimo A."/>
            <person name="Costa J."/>
            <person name="Tiago I."/>
        </authorList>
    </citation>
    <scope>NUCLEOTIDE SEQUENCE</scope>
    <source>
        <strain evidence="1">KWT182</strain>
    </source>
</reference>
<accession>A0AAU7Q625</accession>
<dbReference type="SUPFAM" id="SSF51735">
    <property type="entry name" value="NAD(P)-binding Rossmann-fold domains"/>
    <property type="match status" value="1"/>
</dbReference>
<sequence>MDALIGYSGFVGSSLLRQRTFDCLYRSTNIHEIDGMKFNTVICAGAPAQKWIANKDPVEDLKKIKSLIDHLEKISCKKFILISTVDVFKNSQSVDENSAIDEQDLHAYGYHRRLLEKFVADFFPWIAHHPPAWSSGSWVA</sequence>
<dbReference type="Gene3D" id="3.40.50.720">
    <property type="entry name" value="NAD(P)-binding Rossmann-like Domain"/>
    <property type="match status" value="1"/>
</dbReference>
<dbReference type="InterPro" id="IPR036291">
    <property type="entry name" value="NAD(P)-bd_dom_sf"/>
</dbReference>
<evidence type="ECO:0008006" key="2">
    <source>
        <dbReference type="Google" id="ProtNLM"/>
    </source>
</evidence>
<evidence type="ECO:0000313" key="1">
    <source>
        <dbReference type="EMBL" id="XBS68587.1"/>
    </source>
</evidence>